<proteinExistence type="predicted"/>
<keyword evidence="6" id="KW-1185">Reference proteome</keyword>
<dbReference type="InterPro" id="IPR050469">
    <property type="entry name" value="Diguanylate_Cyclase"/>
</dbReference>
<dbReference type="RefSeq" id="WP_117315365.1">
    <property type="nucleotide sequence ID" value="NZ_CP031769.1"/>
</dbReference>
<evidence type="ECO:0000313" key="6">
    <source>
        <dbReference type="Proteomes" id="UP000262073"/>
    </source>
</evidence>
<dbReference type="InterPro" id="IPR029016">
    <property type="entry name" value="GAF-like_dom_sf"/>
</dbReference>
<dbReference type="SMART" id="SM00267">
    <property type="entry name" value="GGDEF"/>
    <property type="match status" value="1"/>
</dbReference>
<dbReference type="Gene3D" id="3.30.70.270">
    <property type="match status" value="1"/>
</dbReference>
<dbReference type="InterPro" id="IPR003018">
    <property type="entry name" value="GAF"/>
</dbReference>
<evidence type="ECO:0000259" key="4">
    <source>
        <dbReference type="PROSITE" id="PS50887"/>
    </source>
</evidence>
<evidence type="ECO:0000256" key="3">
    <source>
        <dbReference type="ARBA" id="ARBA00034247"/>
    </source>
</evidence>
<protein>
    <recommendedName>
        <fullName evidence="2">diguanylate cyclase</fullName>
        <ecNumber evidence="2">2.7.7.65</ecNumber>
    </recommendedName>
</protein>
<dbReference type="Gene3D" id="3.30.450.40">
    <property type="match status" value="1"/>
</dbReference>
<dbReference type="AlphaFoldDB" id="A0A346NIL5"/>
<dbReference type="EC" id="2.7.7.65" evidence="2"/>
<dbReference type="PROSITE" id="PS50887">
    <property type="entry name" value="GGDEF"/>
    <property type="match status" value="1"/>
</dbReference>
<dbReference type="SMART" id="SM00065">
    <property type="entry name" value="GAF"/>
    <property type="match status" value="1"/>
</dbReference>
<dbReference type="SUPFAM" id="SSF55781">
    <property type="entry name" value="GAF domain-like"/>
    <property type="match status" value="1"/>
</dbReference>
<comment type="cofactor">
    <cofactor evidence="1">
        <name>Mg(2+)</name>
        <dbReference type="ChEBI" id="CHEBI:18420"/>
    </cofactor>
</comment>
<gene>
    <name evidence="5" type="ORF">D0Y50_02710</name>
</gene>
<dbReference type="InterPro" id="IPR029787">
    <property type="entry name" value="Nucleotide_cyclase"/>
</dbReference>
<dbReference type="GO" id="GO:0043709">
    <property type="term" value="P:cell adhesion involved in single-species biofilm formation"/>
    <property type="evidence" value="ECO:0007669"/>
    <property type="project" value="TreeGrafter"/>
</dbReference>
<organism evidence="5 6">
    <name type="scientific">Salinimonas sediminis</name>
    <dbReference type="NCBI Taxonomy" id="2303538"/>
    <lineage>
        <taxon>Bacteria</taxon>
        <taxon>Pseudomonadati</taxon>
        <taxon>Pseudomonadota</taxon>
        <taxon>Gammaproteobacteria</taxon>
        <taxon>Alteromonadales</taxon>
        <taxon>Alteromonadaceae</taxon>
        <taxon>Alteromonas/Salinimonas group</taxon>
        <taxon>Salinimonas</taxon>
    </lineage>
</organism>
<dbReference type="GO" id="GO:1902201">
    <property type="term" value="P:negative regulation of bacterial-type flagellum-dependent cell motility"/>
    <property type="evidence" value="ECO:0007669"/>
    <property type="project" value="TreeGrafter"/>
</dbReference>
<dbReference type="InterPro" id="IPR043128">
    <property type="entry name" value="Rev_trsase/Diguanyl_cyclase"/>
</dbReference>
<accession>A0A346NIL5</accession>
<sequence>MKQHYAAILQQLPVCLMYKLSGAARFSVSQEFIRQFALSEHDSIDDYAYFDVVTGAPFARSPLLVAEEAGELCQRVSIHTRQKRYRCLLHSRHLQDDSGQAYLVIHISIEDIHDIGQRPVNRSLASHLAFSMLLSSISTQLINARHDKVDSLIEKSLGSFGQFFNADRCYLFRFSADKSSMDNTHEWVAANVRPYKDELQQMPMSALPYFDAVIKANRVFQVNDVQHMPSQAHLEQREFTREGIRAMLCVAVYLNDDLFGFIGCDILTGPHRWQHYEIRYLKLIGEMVSETLLNVNNRRSLLLLQKELIQANQALEKQVNLDGLTGIANRRRFDETLTREWTNAEQQNRLVSLIIIDVDFFKLYNDSYGHLSGDTALRKIARAIDTEARLHEGLAARYGGEEFAVILAGHSEQACRGLAKQLLRTIDLLAIPFDTSSIAPTVTVSLGCASAHLPAQDSIRALIKRADDALYHAKSSGRNQASYASTEACCTV</sequence>
<evidence type="ECO:0000313" key="5">
    <source>
        <dbReference type="EMBL" id="AXR05372.1"/>
    </source>
</evidence>
<dbReference type="NCBIfam" id="TIGR00254">
    <property type="entry name" value="GGDEF"/>
    <property type="match status" value="1"/>
</dbReference>
<evidence type="ECO:0000256" key="1">
    <source>
        <dbReference type="ARBA" id="ARBA00001946"/>
    </source>
</evidence>
<evidence type="ECO:0000256" key="2">
    <source>
        <dbReference type="ARBA" id="ARBA00012528"/>
    </source>
</evidence>
<dbReference type="PANTHER" id="PTHR45138">
    <property type="entry name" value="REGULATORY COMPONENTS OF SENSORY TRANSDUCTION SYSTEM"/>
    <property type="match status" value="1"/>
</dbReference>
<reference evidence="5 6" key="1">
    <citation type="submission" date="2018-08" db="EMBL/GenBank/DDBJ databases">
        <title>Salinimonas sediminis sp. nov., a piezophilic bacterium isolated from a deep-sea sediment sample from the New Britain Trench.</title>
        <authorList>
            <person name="Cao J."/>
        </authorList>
    </citation>
    <scope>NUCLEOTIDE SEQUENCE [LARGE SCALE GENOMIC DNA]</scope>
    <source>
        <strain evidence="5 6">N102</strain>
    </source>
</reference>
<dbReference type="OrthoDB" id="9813903at2"/>
<dbReference type="InterPro" id="IPR000160">
    <property type="entry name" value="GGDEF_dom"/>
</dbReference>
<dbReference type="Pfam" id="PF01590">
    <property type="entry name" value="GAF"/>
    <property type="match status" value="1"/>
</dbReference>
<dbReference type="EMBL" id="CP031769">
    <property type="protein sequence ID" value="AXR05372.1"/>
    <property type="molecule type" value="Genomic_DNA"/>
</dbReference>
<dbReference type="KEGG" id="salm:D0Y50_02710"/>
<dbReference type="PANTHER" id="PTHR45138:SF9">
    <property type="entry name" value="DIGUANYLATE CYCLASE DGCM-RELATED"/>
    <property type="match status" value="1"/>
</dbReference>
<dbReference type="GO" id="GO:0052621">
    <property type="term" value="F:diguanylate cyclase activity"/>
    <property type="evidence" value="ECO:0007669"/>
    <property type="project" value="UniProtKB-EC"/>
</dbReference>
<dbReference type="SUPFAM" id="SSF55073">
    <property type="entry name" value="Nucleotide cyclase"/>
    <property type="match status" value="1"/>
</dbReference>
<comment type="catalytic activity">
    <reaction evidence="3">
        <text>2 GTP = 3',3'-c-di-GMP + 2 diphosphate</text>
        <dbReference type="Rhea" id="RHEA:24898"/>
        <dbReference type="ChEBI" id="CHEBI:33019"/>
        <dbReference type="ChEBI" id="CHEBI:37565"/>
        <dbReference type="ChEBI" id="CHEBI:58805"/>
        <dbReference type="EC" id="2.7.7.65"/>
    </reaction>
</comment>
<dbReference type="GO" id="GO:0005886">
    <property type="term" value="C:plasma membrane"/>
    <property type="evidence" value="ECO:0007669"/>
    <property type="project" value="TreeGrafter"/>
</dbReference>
<dbReference type="Pfam" id="PF00990">
    <property type="entry name" value="GGDEF"/>
    <property type="match status" value="1"/>
</dbReference>
<name>A0A346NIL5_9ALTE</name>
<dbReference type="Proteomes" id="UP000262073">
    <property type="component" value="Chromosome"/>
</dbReference>
<dbReference type="CDD" id="cd01949">
    <property type="entry name" value="GGDEF"/>
    <property type="match status" value="1"/>
</dbReference>
<dbReference type="FunFam" id="3.30.70.270:FF:000001">
    <property type="entry name" value="Diguanylate cyclase domain protein"/>
    <property type="match status" value="1"/>
</dbReference>
<feature type="domain" description="GGDEF" evidence="4">
    <location>
        <begin position="349"/>
        <end position="486"/>
    </location>
</feature>